<dbReference type="InterPro" id="IPR023174">
    <property type="entry name" value="PDEase_CS"/>
</dbReference>
<dbReference type="Pfam" id="PF01590">
    <property type="entry name" value="GAF"/>
    <property type="match status" value="1"/>
</dbReference>
<gene>
    <name evidence="7" type="ORF">PBS003_LOCUS495</name>
</gene>
<feature type="region of interest" description="Disordered" evidence="5">
    <location>
        <begin position="1470"/>
        <end position="1552"/>
    </location>
</feature>
<comment type="similarity">
    <text evidence="4">Belongs to the cyclic nucleotide phosphodiesterase family.</text>
</comment>
<dbReference type="SUPFAM" id="SSF109604">
    <property type="entry name" value="HD-domain/PDEase-like"/>
    <property type="match status" value="1"/>
</dbReference>
<evidence type="ECO:0000256" key="2">
    <source>
        <dbReference type="ARBA" id="ARBA00022723"/>
    </source>
</evidence>
<keyword evidence="3 4" id="KW-0378">Hydrolase</keyword>
<evidence type="ECO:0000313" key="8">
    <source>
        <dbReference type="Proteomes" id="UP001160483"/>
    </source>
</evidence>
<dbReference type="GO" id="GO:0046872">
    <property type="term" value="F:metal ion binding"/>
    <property type="evidence" value="ECO:0007669"/>
    <property type="project" value="UniProtKB-KW"/>
</dbReference>
<feature type="region of interest" description="Disordered" evidence="5">
    <location>
        <begin position="922"/>
        <end position="945"/>
    </location>
</feature>
<dbReference type="SMART" id="SM00065">
    <property type="entry name" value="GAF"/>
    <property type="match status" value="2"/>
</dbReference>
<keyword evidence="1" id="KW-0140">cGMP</keyword>
<evidence type="ECO:0000256" key="3">
    <source>
        <dbReference type="ARBA" id="ARBA00022801"/>
    </source>
</evidence>
<dbReference type="GO" id="GO:0007165">
    <property type="term" value="P:signal transduction"/>
    <property type="evidence" value="ECO:0007669"/>
    <property type="project" value="InterPro"/>
</dbReference>
<feature type="compositionally biased region" description="Low complexity" evidence="5">
    <location>
        <begin position="922"/>
        <end position="940"/>
    </location>
</feature>
<keyword evidence="2 4" id="KW-0479">Metal-binding</keyword>
<protein>
    <recommendedName>
        <fullName evidence="4">Phosphodiesterase</fullName>
        <ecNumber evidence="4">3.1.4.-</ecNumber>
    </recommendedName>
</protein>
<name>A0AAU9KSN5_9STRA</name>
<sequence length="1552" mass="170605">MSSSSDLMQLQKPLLSRAISGRFRVFALRNMNLESSNLMFAVDYTTANLTCGEKSFDGKGLHSLDPIGKIVNPYEEVLSRLGRVLAEFDDDRSIQIWGFGDAKTLDDAVFSFTPEHPMDGGCKSFNEIWQCYHELTPTIALGNDLTDDHLADTTQEIVDASMLPLSIIVIGMPWDNLNALDHDLPQQQFDNFNFVSFEKIHHVATEEQKAFVHRNQDDDAKPVAGPFQKGDGGLPLERKLQYAQRFSFAQSSLVNVWVKHKNATTCSLDLLQAIQEQFRVLLDAQHCVLSFELVTTSSVLNGFVSVLEFNGRDIRQVVEQISGSTRARQQARCEHHCLVFLSTAQACAEACIEPLDGCNDPVQSYLCMPLVDCSEQIQAVVEVFNSRHDAKDIMTWIGSLEMESLLAYCSLSATSQLLRAFCGFVGALLRAASPIKNLVNNVSHGDIVDPVASKYCRSGDRLNMSEEAPLQLLDSLQRALDVDGWIVYALDHEADILWACFTSAKLGTKVATVQMGQGIIGRAALTAEALFDGSVLCIPVFDHSRNHQVISVVVFYGSRGVKCDNGGTFRQCDVELCNVVCGRLESFLQRLALEDAANKAQDKAEALLELSDLLFYELEQSPKPTAMILAAARAIVQKSWFHVTECNVYLRDPLTRELCSPGNATQGELRVPLLQGSKCAMVAARTGNVVNVGDTKAGSLSHVKHPKAVLAVPVKDPVSGVVLAVLELRDKHMTNSQGDLQVADTACSLGKPYFDHHDEDFAKGIARQVASALRNIQRVDAARIAQRKSAALLSLRLPVATGTMPGEQAGAMFSFVEAAACKALKASHGALFLVDPPSRSLFARLGADWRGYALAIGQKLQGRVAATGAAVRLVREARVHPDFDSDYDRLMGMETSSLLCVPIEAQPSMSTSLSSNALCTSSGTSGRSGHRCSSFSTSSSTDDDSDDRRIIGVFYAVNKINSSGDTEGFDAEDEQILRAICDELSALVERRAWEIVFESPSYEDSESSDSETEGHVTRTFLSQYTTASPVRRRRRPRSRLPSVVNDYDHAAAIVAATSYHEGCFLGSTSGSGMLSSLRGSIGLPTGHGIEGPVLQWDLDPWQYSPAQLIDLAVNMFELHGLMDGFALPEATLRRFLRSVQAQYLDVPYHNTYHAFATLHMTFLMLSAQSKKLAPSLIPASIALGVSPTTKAQAVVRSQQKRCGQLILAPRERLALFVAAFCHDMGHDARTNDFHVRCNSRLARRYNDHSVLENMHAAACFETMRRPGHDVLAGLEDGSSDTAGSRRIVRKRIIRSILATDMHRHASIVARLHEAQVRGSRNDDGALRELLVDAVIHSADVSGPTQSCEQHFRWTTRLLEEFNEQHAEEVELGISATTFMDGRPDSAEFARVNLAFVDSCAFPLWRALGGMLAGLEGCLANVERNRAMWATKLEEATRFEDNEHVDKIPANHFAFTKEVSPERLRITIKSASTTETAADPQCQKAVHPADIARQQTTSEAESSDKKMHAEVVTSPKVLLNKDNKPFLQKEDEPMDSPQENAKTKLELHQSKEA</sequence>
<dbReference type="InterPro" id="IPR003607">
    <property type="entry name" value="HD/PDEase_dom"/>
</dbReference>
<dbReference type="Pfam" id="PF07002">
    <property type="entry name" value="Copine"/>
    <property type="match status" value="2"/>
</dbReference>
<proteinExistence type="inferred from homology"/>
<dbReference type="Gene3D" id="1.10.1300.10">
    <property type="entry name" value="3'5'-cyclic nucleotide phosphodiesterase, catalytic domain"/>
    <property type="match status" value="1"/>
</dbReference>
<dbReference type="CDD" id="cd00077">
    <property type="entry name" value="HDc"/>
    <property type="match status" value="1"/>
</dbReference>
<dbReference type="InterPro" id="IPR003018">
    <property type="entry name" value="GAF"/>
</dbReference>
<reference evidence="7" key="1">
    <citation type="submission" date="2021-11" db="EMBL/GenBank/DDBJ databases">
        <authorList>
            <person name="Islam A."/>
            <person name="Islam S."/>
            <person name="Flora M.S."/>
            <person name="Rahman M."/>
            <person name="Ziaur R.M."/>
            <person name="Epstein J.H."/>
            <person name="Hassan M."/>
            <person name="Klassen M."/>
            <person name="Woodard K."/>
            <person name="Webb A."/>
            <person name="Webby R.J."/>
            <person name="El Zowalaty M.E."/>
        </authorList>
    </citation>
    <scope>NUCLEOTIDE SEQUENCE</scope>
    <source>
        <strain evidence="7">Pbs3</strain>
    </source>
</reference>
<feature type="compositionally biased region" description="Basic and acidic residues" evidence="5">
    <location>
        <begin position="1518"/>
        <end position="1530"/>
    </location>
</feature>
<dbReference type="PANTHER" id="PTHR11347">
    <property type="entry name" value="CYCLIC NUCLEOTIDE PHOSPHODIESTERASE"/>
    <property type="match status" value="1"/>
</dbReference>
<feature type="domain" description="PDEase" evidence="6">
    <location>
        <begin position="1043"/>
        <end position="1435"/>
    </location>
</feature>
<dbReference type="Gene3D" id="3.30.450.40">
    <property type="match status" value="2"/>
</dbReference>
<evidence type="ECO:0000313" key="7">
    <source>
        <dbReference type="EMBL" id="CAH0473612.1"/>
    </source>
</evidence>
<organism evidence="7 8">
    <name type="scientific">Peronospora belbahrii</name>
    <dbReference type="NCBI Taxonomy" id="622444"/>
    <lineage>
        <taxon>Eukaryota</taxon>
        <taxon>Sar</taxon>
        <taxon>Stramenopiles</taxon>
        <taxon>Oomycota</taxon>
        <taxon>Peronosporomycetes</taxon>
        <taxon>Peronosporales</taxon>
        <taxon>Peronosporaceae</taxon>
        <taxon>Peronospora</taxon>
    </lineage>
</organism>
<evidence type="ECO:0000256" key="1">
    <source>
        <dbReference type="ARBA" id="ARBA00022535"/>
    </source>
</evidence>
<dbReference type="EC" id="3.1.4.-" evidence="4"/>
<feature type="compositionally biased region" description="Basic and acidic residues" evidence="5">
    <location>
        <begin position="1540"/>
        <end position="1552"/>
    </location>
</feature>
<accession>A0AAU9KSN5</accession>
<dbReference type="Pfam" id="PF00233">
    <property type="entry name" value="PDEase_I"/>
    <property type="match status" value="1"/>
</dbReference>
<dbReference type="InterPro" id="IPR029016">
    <property type="entry name" value="GAF-like_dom_sf"/>
</dbReference>
<comment type="cofactor">
    <cofactor evidence="4">
        <name>a divalent metal cation</name>
        <dbReference type="ChEBI" id="CHEBI:60240"/>
    </cofactor>
    <text evidence="4">Binds 2 divalent metal cations per subunit. Site 1 may preferentially bind zinc ions, while site 2 has a preference for magnesium and/or manganese ions.</text>
</comment>
<dbReference type="InterPro" id="IPR010734">
    <property type="entry name" value="Copine_C"/>
</dbReference>
<dbReference type="SUPFAM" id="SSF55781">
    <property type="entry name" value="GAF domain-like"/>
    <property type="match status" value="3"/>
</dbReference>
<dbReference type="GO" id="GO:0004114">
    <property type="term" value="F:3',5'-cyclic-nucleotide phosphodiesterase activity"/>
    <property type="evidence" value="ECO:0007669"/>
    <property type="project" value="InterPro"/>
</dbReference>
<evidence type="ECO:0000256" key="4">
    <source>
        <dbReference type="RuleBase" id="RU363067"/>
    </source>
</evidence>
<evidence type="ECO:0000256" key="5">
    <source>
        <dbReference type="SAM" id="MobiDB-lite"/>
    </source>
</evidence>
<dbReference type="Proteomes" id="UP001160483">
    <property type="component" value="Unassembled WGS sequence"/>
</dbReference>
<evidence type="ECO:0000259" key="6">
    <source>
        <dbReference type="PROSITE" id="PS51845"/>
    </source>
</evidence>
<dbReference type="SMART" id="SM00471">
    <property type="entry name" value="HDc"/>
    <property type="match status" value="1"/>
</dbReference>
<comment type="caution">
    <text evidence="7">The sequence shown here is derived from an EMBL/GenBank/DDBJ whole genome shotgun (WGS) entry which is preliminary data.</text>
</comment>
<dbReference type="PROSITE" id="PS51845">
    <property type="entry name" value="PDEASE_I_2"/>
    <property type="match status" value="1"/>
</dbReference>
<dbReference type="EMBL" id="CAKKTJ010000086">
    <property type="protein sequence ID" value="CAH0473612.1"/>
    <property type="molecule type" value="Genomic_DNA"/>
</dbReference>
<dbReference type="PROSITE" id="PS00126">
    <property type="entry name" value="PDEASE_I_1"/>
    <property type="match status" value="1"/>
</dbReference>
<dbReference type="InterPro" id="IPR036971">
    <property type="entry name" value="PDEase_catalytic_dom_sf"/>
</dbReference>
<dbReference type="InterPro" id="IPR002073">
    <property type="entry name" value="PDEase_catalytic_dom"/>
</dbReference>